<comment type="similarity">
    <text evidence="3">Belongs to the mab-21 family.</text>
</comment>
<feature type="chain" id="PRO_5028219705" evidence="12">
    <location>
        <begin position="18"/>
        <end position="463"/>
    </location>
</feature>
<evidence type="ECO:0000256" key="9">
    <source>
        <dbReference type="ARBA" id="ARBA00022842"/>
    </source>
</evidence>
<comment type="cofactor">
    <cofactor evidence="1">
        <name>Mn(2+)</name>
        <dbReference type="ChEBI" id="CHEBI:29035"/>
    </cofactor>
</comment>
<feature type="domain" description="Mab-21-like nucleotidyltransferase" evidence="13">
    <location>
        <begin position="104"/>
        <end position="307"/>
    </location>
</feature>
<proteinExistence type="inferred from homology"/>
<evidence type="ECO:0000256" key="1">
    <source>
        <dbReference type="ARBA" id="ARBA00001936"/>
    </source>
</evidence>
<evidence type="ECO:0000259" key="13">
    <source>
        <dbReference type="Pfam" id="PF03281"/>
    </source>
</evidence>
<evidence type="ECO:0000256" key="11">
    <source>
        <dbReference type="ARBA" id="ARBA00023211"/>
    </source>
</evidence>
<dbReference type="Pfam" id="PF03281">
    <property type="entry name" value="Mab-21"/>
    <property type="match status" value="1"/>
</dbReference>
<keyword evidence="15" id="KW-1185">Reference proteome</keyword>
<dbReference type="PANTHER" id="PTHR10656:SF42">
    <property type="entry name" value="CYCLIC GMP-AMP SYNTHASE-LIKE PROTEIN-RELATED"/>
    <property type="match status" value="1"/>
</dbReference>
<evidence type="ECO:0000256" key="2">
    <source>
        <dbReference type="ARBA" id="ARBA00001946"/>
    </source>
</evidence>
<evidence type="ECO:0000256" key="4">
    <source>
        <dbReference type="ARBA" id="ARBA00022679"/>
    </source>
</evidence>
<evidence type="ECO:0000256" key="12">
    <source>
        <dbReference type="SAM" id="SignalP"/>
    </source>
</evidence>
<accession>A0A6P6FCD7</accession>
<evidence type="ECO:0000256" key="10">
    <source>
        <dbReference type="ARBA" id="ARBA00023134"/>
    </source>
</evidence>
<feature type="signal peptide" evidence="12">
    <location>
        <begin position="1"/>
        <end position="17"/>
    </location>
</feature>
<dbReference type="GO" id="GO:0016779">
    <property type="term" value="F:nucleotidyltransferase activity"/>
    <property type="evidence" value="ECO:0007669"/>
    <property type="project" value="UniProtKB-KW"/>
</dbReference>
<dbReference type="InterPro" id="IPR046903">
    <property type="entry name" value="Mab-21-like_nuc_Trfase"/>
</dbReference>
<dbReference type="SMART" id="SM01265">
    <property type="entry name" value="Mab-21"/>
    <property type="match status" value="1"/>
</dbReference>
<organism evidence="15 16">
    <name type="scientific">Bombus impatiens</name>
    <name type="common">Bumblebee</name>
    <dbReference type="NCBI Taxonomy" id="132113"/>
    <lineage>
        <taxon>Eukaryota</taxon>
        <taxon>Metazoa</taxon>
        <taxon>Ecdysozoa</taxon>
        <taxon>Arthropoda</taxon>
        <taxon>Hexapoda</taxon>
        <taxon>Insecta</taxon>
        <taxon>Pterygota</taxon>
        <taxon>Neoptera</taxon>
        <taxon>Endopterygota</taxon>
        <taxon>Hymenoptera</taxon>
        <taxon>Apocrita</taxon>
        <taxon>Aculeata</taxon>
        <taxon>Apoidea</taxon>
        <taxon>Anthophila</taxon>
        <taxon>Apidae</taxon>
        <taxon>Bombus</taxon>
        <taxon>Pyrobombus</taxon>
    </lineage>
</organism>
<comment type="cofactor">
    <cofactor evidence="2">
        <name>Mg(2+)</name>
        <dbReference type="ChEBI" id="CHEBI:18420"/>
    </cofactor>
</comment>
<dbReference type="GO" id="GO:0005525">
    <property type="term" value="F:GTP binding"/>
    <property type="evidence" value="ECO:0007669"/>
    <property type="project" value="UniProtKB-KW"/>
</dbReference>
<dbReference type="InterPro" id="IPR024810">
    <property type="entry name" value="MAB21L/cGLR"/>
</dbReference>
<dbReference type="OrthoDB" id="6054650at2759"/>
<keyword evidence="10" id="KW-0342">GTP-binding</keyword>
<keyword evidence="4" id="KW-0808">Transferase</keyword>
<dbReference type="GO" id="GO:0005524">
    <property type="term" value="F:ATP binding"/>
    <property type="evidence" value="ECO:0007669"/>
    <property type="project" value="UniProtKB-KW"/>
</dbReference>
<evidence type="ECO:0000256" key="8">
    <source>
        <dbReference type="ARBA" id="ARBA00022840"/>
    </source>
</evidence>
<keyword evidence="9" id="KW-0460">Magnesium</keyword>
<evidence type="ECO:0000256" key="3">
    <source>
        <dbReference type="ARBA" id="ARBA00008307"/>
    </source>
</evidence>
<evidence type="ECO:0000256" key="7">
    <source>
        <dbReference type="ARBA" id="ARBA00022741"/>
    </source>
</evidence>
<dbReference type="KEGG" id="bim:100743943"/>
<feature type="domain" description="Mab-21-like HhH/H2TH-like" evidence="14">
    <location>
        <begin position="312"/>
        <end position="403"/>
    </location>
</feature>
<sequence>MLMAIIALITLFLFLRQMPIDVVYTLLAILEQKHLDMQNAEMKKCLQSDEIIKICNMFISLQIEEVKKVNEQLRPVIETLINHMKSEDSLFEKMYQQIIFCGSFYKGTKIEAPNEFDLNVTLKLPINYNYINYLSDRAGFVKIIIGDNVQARNTYTYKNLTNKEMRQLNKLIYNNFVDPNAFRFWIKGIIDKVFNKLQKVEDRYRLLINNSYIVKIKKSESGPAITLIVNIPHKTEDICVDLAPSLPFDINIIPRYITKFDELGRCRNKNWFAIPVPVRTDCNDSDSSLASLYWRTAFSLQENEILARYGRVKQVIRLLKKFRNTQKMKSIASYYIETTCLNKLTEINMSINTISLAYFFFEMLKELQHVCEQGKLDYYWNEKYNLLSRISQMEMYNIARRLKNIIKDIEKNATDKYILAKYILTSEELLSLKNNINNPGNIIPTDERNNDTDQTNQTSCVIF</sequence>
<keyword evidence="11" id="KW-0464">Manganese</keyword>
<keyword evidence="7" id="KW-0547">Nucleotide-binding</keyword>
<dbReference type="Gene3D" id="1.10.1410.40">
    <property type="match status" value="1"/>
</dbReference>
<gene>
    <name evidence="16" type="primary">LOC100743943</name>
</gene>
<dbReference type="InterPro" id="IPR046906">
    <property type="entry name" value="Mab-21_HhH/H2TH-like"/>
</dbReference>
<keyword evidence="6" id="KW-0479">Metal-binding</keyword>
<dbReference type="Proteomes" id="UP000515180">
    <property type="component" value="Unplaced"/>
</dbReference>
<evidence type="ECO:0000259" key="14">
    <source>
        <dbReference type="Pfam" id="PF20266"/>
    </source>
</evidence>
<dbReference type="AlphaFoldDB" id="A0A6P6FCD7"/>
<reference evidence="16" key="1">
    <citation type="submission" date="2025-08" db="UniProtKB">
        <authorList>
            <consortium name="RefSeq"/>
        </authorList>
    </citation>
    <scope>IDENTIFICATION</scope>
</reference>
<evidence type="ECO:0000313" key="16">
    <source>
        <dbReference type="RefSeq" id="XP_024223406.2"/>
    </source>
</evidence>
<keyword evidence="12" id="KW-0732">Signal</keyword>
<dbReference type="PANTHER" id="PTHR10656">
    <property type="entry name" value="CELL FATE DETERMINING PROTEIN MAB21-RELATED"/>
    <property type="match status" value="1"/>
</dbReference>
<evidence type="ECO:0000256" key="5">
    <source>
        <dbReference type="ARBA" id="ARBA00022695"/>
    </source>
</evidence>
<keyword evidence="8" id="KW-0067">ATP-binding</keyword>
<evidence type="ECO:0000256" key="6">
    <source>
        <dbReference type="ARBA" id="ARBA00022723"/>
    </source>
</evidence>
<dbReference type="RefSeq" id="XP_024223406.2">
    <property type="nucleotide sequence ID" value="XM_024367638.2"/>
</dbReference>
<keyword evidence="5" id="KW-0548">Nucleotidyltransferase</keyword>
<protein>
    <submittedName>
        <fullName evidence="16">Uncharacterized protein LOC100743943 isoform X2</fullName>
    </submittedName>
</protein>
<dbReference type="Gene3D" id="3.30.460.90">
    <property type="match status" value="1"/>
</dbReference>
<name>A0A6P6FCD7_BOMIM</name>
<dbReference type="GeneID" id="100743943"/>
<dbReference type="CTD" id="36744"/>
<dbReference type="GO" id="GO:0046872">
    <property type="term" value="F:metal ion binding"/>
    <property type="evidence" value="ECO:0007669"/>
    <property type="project" value="UniProtKB-KW"/>
</dbReference>
<evidence type="ECO:0000313" key="15">
    <source>
        <dbReference type="Proteomes" id="UP000515180"/>
    </source>
</evidence>
<dbReference type="Pfam" id="PF20266">
    <property type="entry name" value="Mab-21_C"/>
    <property type="match status" value="1"/>
</dbReference>